<dbReference type="OrthoDB" id="836882at2"/>
<keyword evidence="5" id="KW-1185">Reference proteome</keyword>
<reference evidence="4 5" key="1">
    <citation type="submission" date="2018-06" db="EMBL/GenBank/DDBJ databases">
        <title>Pedobacter endophyticus sp. nov., an endophytic bacterium isolated from a leaf of Triticum aestivum.</title>
        <authorList>
            <person name="Zhang L."/>
        </authorList>
    </citation>
    <scope>NUCLEOTIDE SEQUENCE [LARGE SCALE GENOMIC DNA]</scope>
    <source>
        <strain evidence="4 5">CM134L-2</strain>
    </source>
</reference>
<dbReference type="RefSeq" id="WP_113648285.1">
    <property type="nucleotide sequence ID" value="NZ_QMHN01000005.1"/>
</dbReference>
<protein>
    <submittedName>
        <fullName evidence="4">TetR/AcrR family transcriptional regulator</fullName>
    </submittedName>
</protein>
<evidence type="ECO:0000313" key="5">
    <source>
        <dbReference type="Proteomes" id="UP000284120"/>
    </source>
</evidence>
<dbReference type="Pfam" id="PF00440">
    <property type="entry name" value="TetR_N"/>
    <property type="match status" value="1"/>
</dbReference>
<comment type="caution">
    <text evidence="4">The sequence shown here is derived from an EMBL/GenBank/DDBJ whole genome shotgun (WGS) entry which is preliminary data.</text>
</comment>
<dbReference type="PROSITE" id="PS50977">
    <property type="entry name" value="HTH_TETR_2"/>
    <property type="match status" value="1"/>
</dbReference>
<evidence type="ECO:0000256" key="2">
    <source>
        <dbReference type="PROSITE-ProRule" id="PRU00335"/>
    </source>
</evidence>
<gene>
    <name evidence="4" type="ORF">DPV69_15325</name>
</gene>
<dbReference type="AlphaFoldDB" id="A0A3S3QEK9"/>
<organism evidence="4 5">
    <name type="scientific">Pedobacter chitinilyticus</name>
    <dbReference type="NCBI Taxonomy" id="2233776"/>
    <lineage>
        <taxon>Bacteria</taxon>
        <taxon>Pseudomonadati</taxon>
        <taxon>Bacteroidota</taxon>
        <taxon>Sphingobacteriia</taxon>
        <taxon>Sphingobacteriales</taxon>
        <taxon>Sphingobacteriaceae</taxon>
        <taxon>Pedobacter</taxon>
    </lineage>
</organism>
<keyword evidence="1 2" id="KW-0238">DNA-binding</keyword>
<accession>A0A3S3QEK9</accession>
<feature type="domain" description="HTH tetR-type" evidence="3">
    <location>
        <begin position="14"/>
        <end position="74"/>
    </location>
</feature>
<dbReference type="EMBL" id="SAYW01000005">
    <property type="protein sequence ID" value="RWU05521.1"/>
    <property type="molecule type" value="Genomic_DNA"/>
</dbReference>
<sequence length="209" mass="23621">METNPLTNRARDKNKSKQQFLDAVGTILRSKGHTALKVNNIAATAGLDKKLIYKYFGSTEQLIDEYIHSQDFWSNVTGDLVPKKITDGGKDFLKRMLLEQFEFVSQNKALQKVLLWSLSEERKSLQKLIDDQEANGEILLKGISDPHFGDKASDHRAVMAILVAGLYYLNLFTEVNGSHFCGIDLKTEEGRSKIRQATTFLVEQTYSSM</sequence>
<dbReference type="SUPFAM" id="SSF46689">
    <property type="entry name" value="Homeodomain-like"/>
    <property type="match status" value="1"/>
</dbReference>
<evidence type="ECO:0000259" key="3">
    <source>
        <dbReference type="PROSITE" id="PS50977"/>
    </source>
</evidence>
<proteinExistence type="predicted"/>
<dbReference type="GO" id="GO:0003677">
    <property type="term" value="F:DNA binding"/>
    <property type="evidence" value="ECO:0007669"/>
    <property type="project" value="UniProtKB-UniRule"/>
</dbReference>
<name>A0A3S3QEK9_9SPHI</name>
<dbReference type="InterPro" id="IPR001647">
    <property type="entry name" value="HTH_TetR"/>
</dbReference>
<dbReference type="Gene3D" id="1.10.357.10">
    <property type="entry name" value="Tetracycline Repressor, domain 2"/>
    <property type="match status" value="1"/>
</dbReference>
<dbReference type="InterPro" id="IPR009057">
    <property type="entry name" value="Homeodomain-like_sf"/>
</dbReference>
<feature type="DNA-binding region" description="H-T-H motif" evidence="2">
    <location>
        <begin position="37"/>
        <end position="56"/>
    </location>
</feature>
<dbReference type="Proteomes" id="UP000284120">
    <property type="component" value="Unassembled WGS sequence"/>
</dbReference>
<evidence type="ECO:0000256" key="1">
    <source>
        <dbReference type="ARBA" id="ARBA00023125"/>
    </source>
</evidence>
<evidence type="ECO:0000313" key="4">
    <source>
        <dbReference type="EMBL" id="RWU05521.1"/>
    </source>
</evidence>